<sequence length="41" mass="4706">MIGVGVNLITDWVNEQKMDEKIEEKVSEALARRDKDEAEES</sequence>
<reference evidence="1 2" key="1">
    <citation type="submission" date="2010-01" db="EMBL/GenBank/DDBJ databases">
        <authorList>
            <person name="Weinstock G."/>
            <person name="Sodergren E."/>
            <person name="Clifton S."/>
            <person name="Fulton L."/>
            <person name="Fulton B."/>
            <person name="Courtney L."/>
            <person name="Fronick C."/>
            <person name="Harrison M."/>
            <person name="Strong C."/>
            <person name="Farmer C."/>
            <person name="Delahaunty K."/>
            <person name="Markovic C."/>
            <person name="Hall O."/>
            <person name="Minx P."/>
            <person name="Tomlinson C."/>
            <person name="Mitreva M."/>
            <person name="Nelson J."/>
            <person name="Hou S."/>
            <person name="Wollam A."/>
            <person name="Pepin K.H."/>
            <person name="Johnson M."/>
            <person name="Bhonagiri V."/>
            <person name="Nash W.E."/>
            <person name="Warren W."/>
            <person name="Chinwalla A."/>
            <person name="Mardis E.R."/>
            <person name="Wilson R.K."/>
        </authorList>
    </citation>
    <scope>NUCLEOTIDE SEQUENCE [LARGE SCALE GENOMIC DNA]</scope>
    <source>
        <strain evidence="1 2">DSM 13479</strain>
    </source>
</reference>
<gene>
    <name evidence="1" type="ORF">CLOSTHATH_02161</name>
</gene>
<dbReference type="HOGENOM" id="CLU_211994_0_0_9"/>
<evidence type="ECO:0000313" key="2">
    <source>
        <dbReference type="Proteomes" id="UP000004968"/>
    </source>
</evidence>
<dbReference type="RefSeq" id="WP_006772682.1">
    <property type="nucleotide sequence ID" value="NZ_GG667635.1"/>
</dbReference>
<dbReference type="EMBL" id="ACIO01000160">
    <property type="protein sequence ID" value="EFC99635.1"/>
    <property type="molecule type" value="Genomic_DNA"/>
</dbReference>
<dbReference type="Proteomes" id="UP000004968">
    <property type="component" value="Unassembled WGS sequence"/>
</dbReference>
<dbReference type="GeneID" id="93146942"/>
<proteinExistence type="predicted"/>
<evidence type="ECO:0000313" key="1">
    <source>
        <dbReference type="EMBL" id="EFC99635.1"/>
    </source>
</evidence>
<accession>D3AEX7</accession>
<name>D3AEX7_9FIRM</name>
<organism evidence="1 2">
    <name type="scientific">Hungatella hathewayi DSM 13479</name>
    <dbReference type="NCBI Taxonomy" id="566550"/>
    <lineage>
        <taxon>Bacteria</taxon>
        <taxon>Bacillati</taxon>
        <taxon>Bacillota</taxon>
        <taxon>Clostridia</taxon>
        <taxon>Lachnospirales</taxon>
        <taxon>Lachnospiraceae</taxon>
        <taxon>Hungatella</taxon>
    </lineage>
</organism>
<comment type="caution">
    <text evidence="1">The sequence shown here is derived from an EMBL/GenBank/DDBJ whole genome shotgun (WGS) entry which is preliminary data.</text>
</comment>
<dbReference type="AlphaFoldDB" id="D3AEX7"/>
<protein>
    <submittedName>
        <fullName evidence="1">Uncharacterized protein</fullName>
    </submittedName>
</protein>